<organism evidence="1 2">
    <name type="scientific">Streptomyces aurantiacus JA 4570</name>
    <dbReference type="NCBI Taxonomy" id="1286094"/>
    <lineage>
        <taxon>Bacteria</taxon>
        <taxon>Bacillati</taxon>
        <taxon>Actinomycetota</taxon>
        <taxon>Actinomycetes</taxon>
        <taxon>Kitasatosporales</taxon>
        <taxon>Streptomycetaceae</taxon>
        <taxon>Streptomyces</taxon>
        <taxon>Streptomyces aurantiacus group</taxon>
    </lineage>
</organism>
<proteinExistence type="predicted"/>
<accession>S3ZTI2</accession>
<evidence type="ECO:0000313" key="1">
    <source>
        <dbReference type="EMBL" id="EPH46498.1"/>
    </source>
</evidence>
<comment type="caution">
    <text evidence="1">The sequence shown here is derived from an EMBL/GenBank/DDBJ whole genome shotgun (WGS) entry which is preliminary data.</text>
</comment>
<protein>
    <submittedName>
        <fullName evidence="1">Uncharacterized protein</fullName>
    </submittedName>
</protein>
<sequence>MTWTTLRGAAELAPYLEELGQQLLGAARTLGEAPNHEEADQ</sequence>
<reference evidence="1 2" key="1">
    <citation type="submission" date="2013-02" db="EMBL/GenBank/DDBJ databases">
        <title>Draft Genome Sequence of Streptomyces aurantiacus, Which Produces Setomimycin.</title>
        <authorList>
            <person name="Gruening B.A."/>
            <person name="Praeg A."/>
            <person name="Erxleben A."/>
            <person name="Guenther S."/>
            <person name="Mueller M."/>
        </authorList>
    </citation>
    <scope>NUCLEOTIDE SEQUENCE [LARGE SCALE GENOMIC DNA]</scope>
    <source>
        <strain evidence="1 2">JA 4570</strain>
    </source>
</reference>
<dbReference type="RefSeq" id="WP_016638604.1">
    <property type="nucleotide sequence ID" value="NZ_AOPZ01000017.1"/>
</dbReference>
<keyword evidence="2" id="KW-1185">Reference proteome</keyword>
<dbReference type="Proteomes" id="UP000014629">
    <property type="component" value="Unassembled WGS sequence"/>
</dbReference>
<gene>
    <name evidence="1" type="ORF">STRAU_0470</name>
</gene>
<evidence type="ECO:0000313" key="2">
    <source>
        <dbReference type="Proteomes" id="UP000014629"/>
    </source>
</evidence>
<dbReference type="EMBL" id="AOPZ01000017">
    <property type="protein sequence ID" value="EPH46498.1"/>
    <property type="molecule type" value="Genomic_DNA"/>
</dbReference>
<dbReference type="AlphaFoldDB" id="S3ZTI2"/>
<dbReference type="PATRIC" id="fig|1286094.4.peg.459"/>
<name>S3ZTI2_9ACTN</name>